<dbReference type="AlphaFoldDB" id="A0A6N2Z2R8"/>
<protein>
    <submittedName>
        <fullName evidence="1">Uncharacterized protein</fullName>
    </submittedName>
</protein>
<name>A0A6N2Z2R8_9FIRM</name>
<sequence length="98" mass="10849">MIKFGQEVQEIQRGGFDDLVKEQYKLILDDGYAVSVIRGPLSYGGDEGLFEMAILGPNTGDPVYDVDVDIFGGDVLGYLTEEQVTEHLATLKERHANK</sequence>
<reference evidence="1" key="1">
    <citation type="submission" date="2019-11" db="EMBL/GenBank/DDBJ databases">
        <authorList>
            <person name="Feng L."/>
        </authorList>
    </citation>
    <scope>NUCLEOTIDE SEQUENCE</scope>
    <source>
        <strain evidence="1">VrattiLFYP33</strain>
    </source>
</reference>
<proteinExistence type="predicted"/>
<evidence type="ECO:0000313" key="1">
    <source>
        <dbReference type="EMBL" id="VYT72160.1"/>
    </source>
</evidence>
<gene>
    <name evidence="1" type="ORF">VRLFYP33_00366</name>
</gene>
<organism evidence="1">
    <name type="scientific">Veillonella ratti</name>
    <dbReference type="NCBI Taxonomy" id="103892"/>
    <lineage>
        <taxon>Bacteria</taxon>
        <taxon>Bacillati</taxon>
        <taxon>Bacillota</taxon>
        <taxon>Negativicutes</taxon>
        <taxon>Veillonellales</taxon>
        <taxon>Veillonellaceae</taxon>
        <taxon>Veillonella</taxon>
    </lineage>
</organism>
<dbReference type="RefSeq" id="WP_156704018.1">
    <property type="nucleotide sequence ID" value="NZ_CACRUX010000012.1"/>
</dbReference>
<accession>A0A6N2Z2R8</accession>
<dbReference type="EMBL" id="CACRUX010000012">
    <property type="protein sequence ID" value="VYT72160.1"/>
    <property type="molecule type" value="Genomic_DNA"/>
</dbReference>